<evidence type="ECO:0000313" key="3">
    <source>
        <dbReference type="Proteomes" id="UP000887013"/>
    </source>
</evidence>
<reference evidence="2" key="1">
    <citation type="submission" date="2020-08" db="EMBL/GenBank/DDBJ databases">
        <title>Multicomponent nature underlies the extraordinary mechanical properties of spider dragline silk.</title>
        <authorList>
            <person name="Kono N."/>
            <person name="Nakamura H."/>
            <person name="Mori M."/>
            <person name="Yoshida Y."/>
            <person name="Ohtoshi R."/>
            <person name="Malay A.D."/>
            <person name="Moran D.A.P."/>
            <person name="Tomita M."/>
            <person name="Numata K."/>
            <person name="Arakawa K."/>
        </authorList>
    </citation>
    <scope>NUCLEOTIDE SEQUENCE</scope>
</reference>
<evidence type="ECO:0000256" key="1">
    <source>
        <dbReference type="SAM" id="MobiDB-lite"/>
    </source>
</evidence>
<sequence>MKRASAYPRKNPSGFRRRTAGFPPSDDGRSLTVASRQSSPRHLPTKNGGRQRPHRAVAPPAEGDDWSVVTNSLRSDSRDVNPMVSQSIRGVGTVPARDTGGAVAVSQWGGDHSNTLCVRNMPKY</sequence>
<protein>
    <submittedName>
        <fullName evidence="2">Uncharacterized protein</fullName>
    </submittedName>
</protein>
<comment type="caution">
    <text evidence="2">The sequence shown here is derived from an EMBL/GenBank/DDBJ whole genome shotgun (WGS) entry which is preliminary data.</text>
</comment>
<dbReference type="EMBL" id="BMAW01018094">
    <property type="protein sequence ID" value="GFT56808.1"/>
    <property type="molecule type" value="Genomic_DNA"/>
</dbReference>
<dbReference type="AlphaFoldDB" id="A0A8X6PAX6"/>
<keyword evidence="3" id="KW-1185">Reference proteome</keyword>
<proteinExistence type="predicted"/>
<feature type="region of interest" description="Disordered" evidence="1">
    <location>
        <begin position="1"/>
        <end position="67"/>
    </location>
</feature>
<accession>A0A8X6PAX6</accession>
<name>A0A8X6PAX6_NEPPI</name>
<dbReference type="Proteomes" id="UP000887013">
    <property type="component" value="Unassembled WGS sequence"/>
</dbReference>
<organism evidence="2 3">
    <name type="scientific">Nephila pilipes</name>
    <name type="common">Giant wood spider</name>
    <name type="synonym">Nephila maculata</name>
    <dbReference type="NCBI Taxonomy" id="299642"/>
    <lineage>
        <taxon>Eukaryota</taxon>
        <taxon>Metazoa</taxon>
        <taxon>Ecdysozoa</taxon>
        <taxon>Arthropoda</taxon>
        <taxon>Chelicerata</taxon>
        <taxon>Arachnida</taxon>
        <taxon>Araneae</taxon>
        <taxon>Araneomorphae</taxon>
        <taxon>Entelegynae</taxon>
        <taxon>Araneoidea</taxon>
        <taxon>Nephilidae</taxon>
        <taxon>Nephila</taxon>
    </lineage>
</organism>
<evidence type="ECO:0000313" key="2">
    <source>
        <dbReference type="EMBL" id="GFT56808.1"/>
    </source>
</evidence>
<gene>
    <name evidence="2" type="ORF">NPIL_187151</name>
</gene>